<gene>
    <name evidence="2" type="ORF">B0H66DRAFT_547813</name>
</gene>
<dbReference type="EMBL" id="JAUEDM010000002">
    <property type="protein sequence ID" value="KAK3325259.1"/>
    <property type="molecule type" value="Genomic_DNA"/>
</dbReference>
<sequence length="172" mass="18918">MSDSRGFQRLAEHRSLDVLNLCLPATKHEETSEKRQNNSHQIPTRRRPSCFIIQKSAATLMELMFLAPLILALLLRAENQSSMVDHKQGVLHSIRIRVTLACLPVFCGKTQVAAQSESHCNDGPAGRPLSDNFMPQVVDDGATHDPSAKITKAPSNARMNTSRACSPKSVAF</sequence>
<protein>
    <submittedName>
        <fullName evidence="2">Uncharacterized protein</fullName>
    </submittedName>
</protein>
<feature type="compositionally biased region" description="Polar residues" evidence="1">
    <location>
        <begin position="153"/>
        <end position="164"/>
    </location>
</feature>
<name>A0AAE0IHS1_9PEZI</name>
<comment type="caution">
    <text evidence="2">The sequence shown here is derived from an EMBL/GenBank/DDBJ whole genome shotgun (WGS) entry which is preliminary data.</text>
</comment>
<keyword evidence="3" id="KW-1185">Reference proteome</keyword>
<reference evidence="2" key="1">
    <citation type="journal article" date="2023" name="Mol. Phylogenet. Evol.">
        <title>Genome-scale phylogeny and comparative genomics of the fungal order Sordariales.</title>
        <authorList>
            <person name="Hensen N."/>
            <person name="Bonometti L."/>
            <person name="Westerberg I."/>
            <person name="Brannstrom I.O."/>
            <person name="Guillou S."/>
            <person name="Cros-Aarteil S."/>
            <person name="Calhoun S."/>
            <person name="Haridas S."/>
            <person name="Kuo A."/>
            <person name="Mondo S."/>
            <person name="Pangilinan J."/>
            <person name="Riley R."/>
            <person name="LaButti K."/>
            <person name="Andreopoulos B."/>
            <person name="Lipzen A."/>
            <person name="Chen C."/>
            <person name="Yan M."/>
            <person name="Daum C."/>
            <person name="Ng V."/>
            <person name="Clum A."/>
            <person name="Steindorff A."/>
            <person name="Ohm R.A."/>
            <person name="Martin F."/>
            <person name="Silar P."/>
            <person name="Natvig D.O."/>
            <person name="Lalanne C."/>
            <person name="Gautier V."/>
            <person name="Ament-Velasquez S.L."/>
            <person name="Kruys A."/>
            <person name="Hutchinson M.I."/>
            <person name="Powell A.J."/>
            <person name="Barry K."/>
            <person name="Miller A.N."/>
            <person name="Grigoriev I.V."/>
            <person name="Debuchy R."/>
            <person name="Gladieux P."/>
            <person name="Hiltunen Thoren M."/>
            <person name="Johannesson H."/>
        </authorList>
    </citation>
    <scope>NUCLEOTIDE SEQUENCE</scope>
    <source>
        <strain evidence="2">CBS 118394</strain>
    </source>
</reference>
<dbReference type="Proteomes" id="UP001283341">
    <property type="component" value="Unassembled WGS sequence"/>
</dbReference>
<dbReference type="AlphaFoldDB" id="A0AAE0IHS1"/>
<feature type="region of interest" description="Disordered" evidence="1">
    <location>
        <begin position="137"/>
        <end position="172"/>
    </location>
</feature>
<reference evidence="2" key="2">
    <citation type="submission" date="2023-06" db="EMBL/GenBank/DDBJ databases">
        <authorList>
            <consortium name="Lawrence Berkeley National Laboratory"/>
            <person name="Haridas S."/>
            <person name="Hensen N."/>
            <person name="Bonometti L."/>
            <person name="Westerberg I."/>
            <person name="Brannstrom I.O."/>
            <person name="Guillou S."/>
            <person name="Cros-Aarteil S."/>
            <person name="Calhoun S."/>
            <person name="Kuo A."/>
            <person name="Mondo S."/>
            <person name="Pangilinan J."/>
            <person name="Riley R."/>
            <person name="Labutti K."/>
            <person name="Andreopoulos B."/>
            <person name="Lipzen A."/>
            <person name="Chen C."/>
            <person name="Yanf M."/>
            <person name="Daum C."/>
            <person name="Ng V."/>
            <person name="Clum A."/>
            <person name="Steindorff A."/>
            <person name="Ohm R."/>
            <person name="Martin F."/>
            <person name="Silar P."/>
            <person name="Natvig D."/>
            <person name="Lalanne C."/>
            <person name="Gautier V."/>
            <person name="Ament-Velasquez S.L."/>
            <person name="Kruys A."/>
            <person name="Hutchinson M.I."/>
            <person name="Powell A.J."/>
            <person name="Barry K."/>
            <person name="Miller A.N."/>
            <person name="Grigoriev I.V."/>
            <person name="Debuchy R."/>
            <person name="Gladieux P."/>
            <person name="Thoren M.H."/>
            <person name="Johannesson H."/>
        </authorList>
    </citation>
    <scope>NUCLEOTIDE SEQUENCE</scope>
    <source>
        <strain evidence="2">CBS 118394</strain>
    </source>
</reference>
<organism evidence="2 3">
    <name type="scientific">Apodospora peruviana</name>
    <dbReference type="NCBI Taxonomy" id="516989"/>
    <lineage>
        <taxon>Eukaryota</taxon>
        <taxon>Fungi</taxon>
        <taxon>Dikarya</taxon>
        <taxon>Ascomycota</taxon>
        <taxon>Pezizomycotina</taxon>
        <taxon>Sordariomycetes</taxon>
        <taxon>Sordariomycetidae</taxon>
        <taxon>Sordariales</taxon>
        <taxon>Lasiosphaeriaceae</taxon>
        <taxon>Apodospora</taxon>
    </lineage>
</organism>
<evidence type="ECO:0000313" key="3">
    <source>
        <dbReference type="Proteomes" id="UP001283341"/>
    </source>
</evidence>
<proteinExistence type="predicted"/>
<accession>A0AAE0IHS1</accession>
<evidence type="ECO:0000256" key="1">
    <source>
        <dbReference type="SAM" id="MobiDB-lite"/>
    </source>
</evidence>
<evidence type="ECO:0000313" key="2">
    <source>
        <dbReference type="EMBL" id="KAK3325259.1"/>
    </source>
</evidence>